<evidence type="ECO:0000256" key="1">
    <source>
        <dbReference type="SAM" id="MobiDB-lite"/>
    </source>
</evidence>
<evidence type="ECO:0000313" key="3">
    <source>
        <dbReference type="Proteomes" id="UP000314294"/>
    </source>
</evidence>
<protein>
    <submittedName>
        <fullName evidence="2">Uncharacterized protein</fullName>
    </submittedName>
</protein>
<reference evidence="2 3" key="1">
    <citation type="submission" date="2019-03" db="EMBL/GenBank/DDBJ databases">
        <title>First draft genome of Liparis tanakae, snailfish: a comprehensive survey of snailfish specific genes.</title>
        <authorList>
            <person name="Kim W."/>
            <person name="Song I."/>
            <person name="Jeong J.-H."/>
            <person name="Kim D."/>
            <person name="Kim S."/>
            <person name="Ryu S."/>
            <person name="Song J.Y."/>
            <person name="Lee S.K."/>
        </authorList>
    </citation>
    <scope>NUCLEOTIDE SEQUENCE [LARGE SCALE GENOMIC DNA]</scope>
    <source>
        <tissue evidence="2">Muscle</tissue>
    </source>
</reference>
<sequence>MGGFTGHWRRWQCYYTLLTGTETASLSAHKQESDATGREAERQRGREAEKQRGREVERDEDDLEDESPGSQTASLLTSRRRLHIVLFSQLGSDFKSTLQIVFSISHRTLTILRRPRRGFL</sequence>
<feature type="compositionally biased region" description="Acidic residues" evidence="1">
    <location>
        <begin position="58"/>
        <end position="67"/>
    </location>
</feature>
<organism evidence="2 3">
    <name type="scientific">Liparis tanakae</name>
    <name type="common">Tanaka's snailfish</name>
    <dbReference type="NCBI Taxonomy" id="230148"/>
    <lineage>
        <taxon>Eukaryota</taxon>
        <taxon>Metazoa</taxon>
        <taxon>Chordata</taxon>
        <taxon>Craniata</taxon>
        <taxon>Vertebrata</taxon>
        <taxon>Euteleostomi</taxon>
        <taxon>Actinopterygii</taxon>
        <taxon>Neopterygii</taxon>
        <taxon>Teleostei</taxon>
        <taxon>Neoteleostei</taxon>
        <taxon>Acanthomorphata</taxon>
        <taxon>Eupercaria</taxon>
        <taxon>Perciformes</taxon>
        <taxon>Cottioidei</taxon>
        <taxon>Cottales</taxon>
        <taxon>Liparidae</taxon>
        <taxon>Liparis</taxon>
    </lineage>
</organism>
<dbReference type="EMBL" id="SRLO01000806">
    <property type="protein sequence ID" value="TNN46124.1"/>
    <property type="molecule type" value="Genomic_DNA"/>
</dbReference>
<evidence type="ECO:0000313" key="2">
    <source>
        <dbReference type="EMBL" id="TNN46124.1"/>
    </source>
</evidence>
<gene>
    <name evidence="2" type="ORF">EYF80_043670</name>
</gene>
<keyword evidence="3" id="KW-1185">Reference proteome</keyword>
<comment type="caution">
    <text evidence="2">The sequence shown here is derived from an EMBL/GenBank/DDBJ whole genome shotgun (WGS) entry which is preliminary data.</text>
</comment>
<proteinExistence type="predicted"/>
<feature type="region of interest" description="Disordered" evidence="1">
    <location>
        <begin position="25"/>
        <end position="74"/>
    </location>
</feature>
<name>A0A4Z2FZY4_9TELE</name>
<dbReference type="Proteomes" id="UP000314294">
    <property type="component" value="Unassembled WGS sequence"/>
</dbReference>
<dbReference type="AlphaFoldDB" id="A0A4Z2FZY4"/>
<accession>A0A4Z2FZY4</accession>
<feature type="compositionally biased region" description="Basic and acidic residues" evidence="1">
    <location>
        <begin position="29"/>
        <end position="57"/>
    </location>
</feature>